<evidence type="ECO:0000313" key="2">
    <source>
        <dbReference type="Proteomes" id="UP001295740"/>
    </source>
</evidence>
<protein>
    <submittedName>
        <fullName evidence="1">Uu.00g076510.m01.CDS01</fullName>
    </submittedName>
</protein>
<dbReference type="PANTHER" id="PTHR46411">
    <property type="entry name" value="FAMILY ATPASE, PUTATIVE-RELATED"/>
    <property type="match status" value="1"/>
</dbReference>
<dbReference type="EMBL" id="CAUWAG010000018">
    <property type="protein sequence ID" value="CAJ2512026.1"/>
    <property type="molecule type" value="Genomic_DNA"/>
</dbReference>
<accession>A0AAI8VQ72</accession>
<reference evidence="1" key="1">
    <citation type="submission" date="2023-10" db="EMBL/GenBank/DDBJ databases">
        <authorList>
            <person name="Hackl T."/>
        </authorList>
    </citation>
    <scope>NUCLEOTIDE SEQUENCE</scope>
</reference>
<organism evidence="1 2">
    <name type="scientific">Anthostomella pinea</name>
    <dbReference type="NCBI Taxonomy" id="933095"/>
    <lineage>
        <taxon>Eukaryota</taxon>
        <taxon>Fungi</taxon>
        <taxon>Dikarya</taxon>
        <taxon>Ascomycota</taxon>
        <taxon>Pezizomycotina</taxon>
        <taxon>Sordariomycetes</taxon>
        <taxon>Xylariomycetidae</taxon>
        <taxon>Xylariales</taxon>
        <taxon>Xylariaceae</taxon>
        <taxon>Anthostomella</taxon>
    </lineage>
</organism>
<dbReference type="Proteomes" id="UP001295740">
    <property type="component" value="Unassembled WGS sequence"/>
</dbReference>
<sequence length="235" mass="27611">MVKVYYNLKFSRFRGTKRIDELDYYALAYFKNFCKLGAGQKRMYDGAAYVTRRKVVSGTKEDDEDELVGKDYEDDEDASNAKLVSIQGEIVCDAQAYLQHAHATRCHALGDWEQFDTEEPQTELDDAFANLKEDYVRNGYDAVKQKADWDKAEARWKATIRENSNYLILPNRLLGYSTRVKLWGQFMIDDTTEPSKPNMDKFHKDLQLETRYRDLLKHWSSHTRRGTSLAKWKMW</sequence>
<gene>
    <name evidence="1" type="ORF">KHLLAP_LOCUS12494</name>
</gene>
<comment type="caution">
    <text evidence="1">The sequence shown here is derived from an EMBL/GenBank/DDBJ whole genome shotgun (WGS) entry which is preliminary data.</text>
</comment>
<evidence type="ECO:0000313" key="1">
    <source>
        <dbReference type="EMBL" id="CAJ2512026.1"/>
    </source>
</evidence>
<proteinExistence type="predicted"/>
<dbReference type="PANTHER" id="PTHR46411:SF2">
    <property type="entry name" value="AAA+ ATPASE DOMAIN-CONTAINING PROTEIN"/>
    <property type="match status" value="1"/>
</dbReference>
<keyword evidence="2" id="KW-1185">Reference proteome</keyword>
<name>A0AAI8VQ72_9PEZI</name>
<dbReference type="AlphaFoldDB" id="A0AAI8VQ72"/>